<keyword evidence="1" id="KW-1133">Transmembrane helix</keyword>
<dbReference type="AlphaFoldDB" id="G0MWJ1"/>
<reference evidence="3" key="1">
    <citation type="submission" date="2011-07" db="EMBL/GenBank/DDBJ databases">
        <authorList>
            <consortium name="Caenorhabditis brenneri Sequencing and Analysis Consortium"/>
            <person name="Wilson R.K."/>
        </authorList>
    </citation>
    <scope>NUCLEOTIDE SEQUENCE [LARGE SCALE GENOMIC DNA]</scope>
    <source>
        <strain evidence="3">PB2801</strain>
    </source>
</reference>
<dbReference type="InterPro" id="IPR052501">
    <property type="entry name" value="Alpha-1-2_FucT"/>
</dbReference>
<dbReference type="OMA" id="VICMAYS"/>
<evidence type="ECO:0000313" key="3">
    <source>
        <dbReference type="Proteomes" id="UP000008068"/>
    </source>
</evidence>
<name>G0MWJ1_CAEBE</name>
<dbReference type="HOGENOM" id="CLU_1027545_0_0_1"/>
<proteinExistence type="predicted"/>
<gene>
    <name evidence="2" type="ORF">CAEBREN_24636</name>
</gene>
<organism evidence="3">
    <name type="scientific">Caenorhabditis brenneri</name>
    <name type="common">Nematode worm</name>
    <dbReference type="NCBI Taxonomy" id="135651"/>
    <lineage>
        <taxon>Eukaryota</taxon>
        <taxon>Metazoa</taxon>
        <taxon>Ecdysozoa</taxon>
        <taxon>Nematoda</taxon>
        <taxon>Chromadorea</taxon>
        <taxon>Rhabditida</taxon>
        <taxon>Rhabditina</taxon>
        <taxon>Rhabditomorpha</taxon>
        <taxon>Rhabditoidea</taxon>
        <taxon>Rhabditidae</taxon>
        <taxon>Peloderinae</taxon>
        <taxon>Caenorhabditis</taxon>
    </lineage>
</organism>
<dbReference type="OrthoDB" id="3226at2759"/>
<keyword evidence="1" id="KW-0812">Transmembrane</keyword>
<dbReference type="CDD" id="cd11301">
    <property type="entry name" value="Fut1_Fut2_like"/>
    <property type="match status" value="1"/>
</dbReference>
<evidence type="ECO:0008006" key="4">
    <source>
        <dbReference type="Google" id="ProtNLM"/>
    </source>
</evidence>
<dbReference type="Proteomes" id="UP000008068">
    <property type="component" value="Unassembled WGS sequence"/>
</dbReference>
<dbReference type="InParanoid" id="G0MWJ1"/>
<dbReference type="EMBL" id="GL379816">
    <property type="protein sequence ID" value="EGT45917.1"/>
    <property type="molecule type" value="Genomic_DNA"/>
</dbReference>
<keyword evidence="1" id="KW-0472">Membrane</keyword>
<dbReference type="PANTHER" id="PTHR22898:SF14">
    <property type="entry name" value="L-FUCOSYLTRANSFERASE"/>
    <property type="match status" value="1"/>
</dbReference>
<evidence type="ECO:0000256" key="1">
    <source>
        <dbReference type="SAM" id="Phobius"/>
    </source>
</evidence>
<keyword evidence="3" id="KW-1185">Reference proteome</keyword>
<protein>
    <recommendedName>
        <fullName evidence="4">L-Fucosyltransferase</fullName>
    </recommendedName>
</protein>
<feature type="transmembrane region" description="Helical" evidence="1">
    <location>
        <begin position="12"/>
        <end position="35"/>
    </location>
</feature>
<dbReference type="eggNOG" id="ENOG502SVMQ">
    <property type="taxonomic scope" value="Eukaryota"/>
</dbReference>
<accession>G0MWJ1</accession>
<dbReference type="PANTHER" id="PTHR22898">
    <property type="entry name" value="UNCHARACTERIZED GLYCOSOL TRANSFERASE-RELATED"/>
    <property type="match status" value="1"/>
</dbReference>
<dbReference type="STRING" id="135651.G0MWJ1"/>
<evidence type="ECO:0000313" key="2">
    <source>
        <dbReference type="EMBL" id="EGT45917.1"/>
    </source>
</evidence>
<sequence length="271" mass="31586">MFIAPLQFHFGTTFAITFYRICGCLLVICMAYSFFNPVSQVVTTKFDKSYLNFAFRKKHITSVMSAKSRLGNHIFELAATLGISKSIGRAPVFYIQNLYYMKMLKETNETIPGLIDQFKIRYEEFPRNNRITTFNTRCCIYQDPDILKNIDDDLIILNGHYYQSPKYFPEMRKILRSYLKTPENEYRNLPKSTESNFINCVHVRRGDFARYDFHVSEPAFIKKALTYIEKQVAIQGKHVNTVLFGDDLQFMRQLIGNATELLTKAVCAFLL</sequence>